<comment type="caution">
    <text evidence="1">The sequence shown here is derived from an EMBL/GenBank/DDBJ whole genome shotgun (WGS) entry which is preliminary data.</text>
</comment>
<dbReference type="EMBL" id="JAHUTJ010032800">
    <property type="protein sequence ID" value="MED6276142.1"/>
    <property type="molecule type" value="Genomic_DNA"/>
</dbReference>
<protein>
    <submittedName>
        <fullName evidence="1">Uncharacterized protein</fullName>
    </submittedName>
</protein>
<gene>
    <name evidence="1" type="ORF">CHARACLAT_000283</name>
</gene>
<reference evidence="1 2" key="1">
    <citation type="submission" date="2021-06" db="EMBL/GenBank/DDBJ databases">
        <authorList>
            <person name="Palmer J.M."/>
        </authorList>
    </citation>
    <scope>NUCLEOTIDE SEQUENCE [LARGE SCALE GENOMIC DNA]</scope>
    <source>
        <strain evidence="1 2">CL_MEX2019</strain>
        <tissue evidence="1">Muscle</tissue>
    </source>
</reference>
<proteinExistence type="predicted"/>
<dbReference type="Proteomes" id="UP001352852">
    <property type="component" value="Unassembled WGS sequence"/>
</dbReference>
<name>A0ABU7DMI9_9TELE</name>
<evidence type="ECO:0000313" key="1">
    <source>
        <dbReference type="EMBL" id="MED6276142.1"/>
    </source>
</evidence>
<evidence type="ECO:0000313" key="2">
    <source>
        <dbReference type="Proteomes" id="UP001352852"/>
    </source>
</evidence>
<keyword evidence="2" id="KW-1185">Reference proteome</keyword>
<sequence>MSSRRSLTPSTRRQSHERALLNKYVNGKLCARKMFGIKSCKSNRDNYRLWLILKQSQFKSELKLESVLQKPPHRHILDMVYNCHFPCVKPLMTGSETGSEVSYLTQRKKRTGLLLSGPKTSLQIKVNFTFHLEI</sequence>
<organism evidence="1 2">
    <name type="scientific">Characodon lateralis</name>
    <dbReference type="NCBI Taxonomy" id="208331"/>
    <lineage>
        <taxon>Eukaryota</taxon>
        <taxon>Metazoa</taxon>
        <taxon>Chordata</taxon>
        <taxon>Craniata</taxon>
        <taxon>Vertebrata</taxon>
        <taxon>Euteleostomi</taxon>
        <taxon>Actinopterygii</taxon>
        <taxon>Neopterygii</taxon>
        <taxon>Teleostei</taxon>
        <taxon>Neoteleostei</taxon>
        <taxon>Acanthomorphata</taxon>
        <taxon>Ovalentaria</taxon>
        <taxon>Atherinomorphae</taxon>
        <taxon>Cyprinodontiformes</taxon>
        <taxon>Goodeidae</taxon>
        <taxon>Characodon</taxon>
    </lineage>
</organism>
<accession>A0ABU7DMI9</accession>